<evidence type="ECO:0000313" key="1">
    <source>
        <dbReference type="EMBL" id="PCS21232.1"/>
    </source>
</evidence>
<dbReference type="AlphaFoldDB" id="A0A2A5SZA0"/>
<dbReference type="EMBL" id="NBYY01000036">
    <property type="protein sequence ID" value="PCS21232.1"/>
    <property type="molecule type" value="Genomic_DNA"/>
</dbReference>
<evidence type="ECO:0000313" key="2">
    <source>
        <dbReference type="Proteomes" id="UP000219020"/>
    </source>
</evidence>
<gene>
    <name evidence="1" type="ORF">BTN49_3120</name>
</gene>
<dbReference type="GeneID" id="78828801"/>
<keyword evidence="2" id="KW-1185">Reference proteome</keyword>
<sequence length="42" mass="4783">MTTVNVADRKPVSEMSDELCGVYTEIKVIYLIYCSGNLQIRE</sequence>
<protein>
    <submittedName>
        <fullName evidence="1">Mobile element protein</fullName>
    </submittedName>
</protein>
<reference evidence="2" key="1">
    <citation type="submission" date="2017-04" db="EMBL/GenBank/DDBJ databases">
        <title>Genome evolution of the luminous symbionts of deep sea anglerfish.</title>
        <authorList>
            <person name="Hendry T.A."/>
        </authorList>
    </citation>
    <scope>NUCLEOTIDE SEQUENCE [LARGE SCALE GENOMIC DNA]</scope>
</reference>
<comment type="caution">
    <text evidence="1">The sequence shown here is derived from an EMBL/GenBank/DDBJ whole genome shotgun (WGS) entry which is preliminary data.</text>
</comment>
<accession>A0A2A5SZA0</accession>
<dbReference type="Proteomes" id="UP000219020">
    <property type="component" value="Unassembled WGS sequence"/>
</dbReference>
<organism evidence="1 2">
    <name type="scientific">Candidatus Enterovibrio escicola</name>
    <dbReference type="NCBI Taxonomy" id="1927127"/>
    <lineage>
        <taxon>Bacteria</taxon>
        <taxon>Pseudomonadati</taxon>
        <taxon>Pseudomonadota</taxon>
        <taxon>Gammaproteobacteria</taxon>
        <taxon>Vibrionales</taxon>
        <taxon>Vibrionaceae</taxon>
        <taxon>Enterovibrio</taxon>
    </lineage>
</organism>
<proteinExistence type="predicted"/>
<dbReference type="RefSeq" id="WP_263363842.1">
    <property type="nucleotide sequence ID" value="NZ_NBYY01000036.1"/>
</dbReference>
<name>A0A2A5SZA0_9GAMM</name>